<name>A0A7R8CU40_LEPSM</name>
<accession>A0A7R8CU40</accession>
<evidence type="ECO:0000313" key="1">
    <source>
        <dbReference type="EMBL" id="CAF2895183.1"/>
    </source>
</evidence>
<dbReference type="PANTHER" id="PTHR46954:SF1">
    <property type="entry name" value="C2H2-TYPE DOMAIN-CONTAINING PROTEIN"/>
    <property type="match status" value="1"/>
</dbReference>
<dbReference type="Proteomes" id="UP000675881">
    <property type="component" value="Chromosome 3"/>
</dbReference>
<evidence type="ECO:0000313" key="2">
    <source>
        <dbReference type="Proteomes" id="UP000675881"/>
    </source>
</evidence>
<keyword evidence="2" id="KW-1185">Reference proteome</keyword>
<sequence>MKEQYFEKEEETVEKTTFGCSMKKNNWKDQSKRKNDIKNLCESNSVAATTLKSINRGIEVRPRFEINQPQLLSTILDIVSSSSSAVEKQRTEIIRSVQTLNDLNNKLQSMVFPFSRSSTDLRILSRIANTLEASHKPSPILEKVPFQDDQQYISRALASQINQKSEERLLQLLLD</sequence>
<organism evidence="1 2">
    <name type="scientific">Lepeophtheirus salmonis</name>
    <name type="common">Salmon louse</name>
    <name type="synonym">Caligus salmonis</name>
    <dbReference type="NCBI Taxonomy" id="72036"/>
    <lineage>
        <taxon>Eukaryota</taxon>
        <taxon>Metazoa</taxon>
        <taxon>Ecdysozoa</taxon>
        <taxon>Arthropoda</taxon>
        <taxon>Crustacea</taxon>
        <taxon>Multicrustacea</taxon>
        <taxon>Hexanauplia</taxon>
        <taxon>Copepoda</taxon>
        <taxon>Siphonostomatoida</taxon>
        <taxon>Caligidae</taxon>
        <taxon>Lepeophtheirus</taxon>
    </lineage>
</organism>
<proteinExistence type="predicted"/>
<reference evidence="1" key="1">
    <citation type="submission" date="2021-02" db="EMBL/GenBank/DDBJ databases">
        <authorList>
            <person name="Bekaert M."/>
        </authorList>
    </citation>
    <scope>NUCLEOTIDE SEQUENCE</scope>
    <source>
        <strain evidence="1">IoA-00</strain>
    </source>
</reference>
<dbReference type="EMBL" id="HG994582">
    <property type="protein sequence ID" value="CAF2895183.1"/>
    <property type="molecule type" value="Genomic_DNA"/>
</dbReference>
<gene>
    <name evidence="1" type="ORF">LSAA_7943</name>
</gene>
<dbReference type="PANTHER" id="PTHR46954">
    <property type="entry name" value="C2H2-TYPE DOMAIN-CONTAINING PROTEIN"/>
    <property type="match status" value="1"/>
</dbReference>
<protein>
    <submittedName>
        <fullName evidence="1">(salmon louse) hypothetical protein</fullName>
    </submittedName>
</protein>
<dbReference type="AlphaFoldDB" id="A0A7R8CU40"/>